<name>A0A1M5GUM9_9FLAO</name>
<dbReference type="AlphaFoldDB" id="A0A1M5GUM9"/>
<proteinExistence type="predicted"/>
<evidence type="ECO:0008006" key="3">
    <source>
        <dbReference type="Google" id="ProtNLM"/>
    </source>
</evidence>
<evidence type="ECO:0000313" key="1">
    <source>
        <dbReference type="EMBL" id="SHG07446.1"/>
    </source>
</evidence>
<keyword evidence="2" id="KW-1185">Reference proteome</keyword>
<reference evidence="2" key="1">
    <citation type="submission" date="2016-11" db="EMBL/GenBank/DDBJ databases">
        <authorList>
            <person name="Varghese N."/>
            <person name="Submissions S."/>
        </authorList>
    </citation>
    <scope>NUCLEOTIDE SEQUENCE [LARGE SCALE GENOMIC DNA]</scope>
    <source>
        <strain evidence="2">DSM 19741</strain>
    </source>
</reference>
<organism evidence="1 2">
    <name type="scientific">Flavobacterium segetis</name>
    <dbReference type="NCBI Taxonomy" id="271157"/>
    <lineage>
        <taxon>Bacteria</taxon>
        <taxon>Pseudomonadati</taxon>
        <taxon>Bacteroidota</taxon>
        <taxon>Flavobacteriia</taxon>
        <taxon>Flavobacteriales</taxon>
        <taxon>Flavobacteriaceae</taxon>
        <taxon>Flavobacterium</taxon>
    </lineage>
</organism>
<accession>A0A1M5GUM9</accession>
<dbReference type="RefSeq" id="WP_072990173.1">
    <property type="nucleotide sequence ID" value="NZ_FQWE01000004.1"/>
</dbReference>
<protein>
    <recommendedName>
        <fullName evidence="3">Peptidase M56 domain-containing protein</fullName>
    </recommendedName>
</protein>
<dbReference type="EMBL" id="FQWE01000004">
    <property type="protein sequence ID" value="SHG07446.1"/>
    <property type="molecule type" value="Genomic_DNA"/>
</dbReference>
<evidence type="ECO:0000313" key="2">
    <source>
        <dbReference type="Proteomes" id="UP000184036"/>
    </source>
</evidence>
<sequence>MLLIVTKYLIPNGYRGMTVFPFVFIKYKEDRGNLVLLNHEKIHLRQQLELLIVPFYVWYFLEYIIRLLHYRNSNLAYRNISFEREAYANEFDSLYLQKRVFWNFYFYLKIKK</sequence>
<gene>
    <name evidence="1" type="ORF">SAMN05444396_104170</name>
</gene>
<dbReference type="Proteomes" id="UP000184036">
    <property type="component" value="Unassembled WGS sequence"/>
</dbReference>
<dbReference type="OrthoDB" id="1027344at2"/>
<dbReference type="STRING" id="271157.SAMN05444396_104170"/>